<gene>
    <name evidence="8" type="ORF">GRI38_00280</name>
</gene>
<feature type="compositionally biased region" description="Low complexity" evidence="5">
    <location>
        <begin position="28"/>
        <end position="47"/>
    </location>
</feature>
<name>A0A844ZAC8_9SPHN</name>
<evidence type="ECO:0000256" key="6">
    <source>
        <dbReference type="SAM" id="SignalP"/>
    </source>
</evidence>
<dbReference type="PROSITE" id="PS51352">
    <property type="entry name" value="THIOREDOXIN_2"/>
    <property type="match status" value="1"/>
</dbReference>
<keyword evidence="9" id="KW-1185">Reference proteome</keyword>
<feature type="domain" description="Thioredoxin" evidence="7">
    <location>
        <begin position="40"/>
        <end position="206"/>
    </location>
</feature>
<keyword evidence="3" id="KW-0479">Metal-binding</keyword>
<dbReference type="EMBL" id="WTYW01000001">
    <property type="protein sequence ID" value="MXO84474.1"/>
    <property type="molecule type" value="Genomic_DNA"/>
</dbReference>
<feature type="binding site" evidence="3">
    <location>
        <position position="78"/>
    </location>
    <ligand>
        <name>Cu cation</name>
        <dbReference type="ChEBI" id="CHEBI:23378"/>
    </ligand>
</feature>
<feature type="region of interest" description="Disordered" evidence="5">
    <location>
        <begin position="28"/>
        <end position="48"/>
    </location>
</feature>
<evidence type="ECO:0000256" key="3">
    <source>
        <dbReference type="PIRSR" id="PIRSR603782-1"/>
    </source>
</evidence>
<dbReference type="CDD" id="cd02968">
    <property type="entry name" value="SCO"/>
    <property type="match status" value="1"/>
</dbReference>
<feature type="binding site" evidence="3">
    <location>
        <position position="82"/>
    </location>
    <ligand>
        <name>Cu cation</name>
        <dbReference type="ChEBI" id="CHEBI:23378"/>
    </ligand>
</feature>
<evidence type="ECO:0000256" key="1">
    <source>
        <dbReference type="ARBA" id="ARBA00010996"/>
    </source>
</evidence>
<dbReference type="Pfam" id="PF02630">
    <property type="entry name" value="SCO1-SenC"/>
    <property type="match status" value="1"/>
</dbReference>
<feature type="signal peptide" evidence="6">
    <location>
        <begin position="1"/>
        <end position="26"/>
    </location>
</feature>
<accession>A0A844ZAC8</accession>
<feature type="chain" id="PRO_5032816343" evidence="6">
    <location>
        <begin position="27"/>
        <end position="206"/>
    </location>
</feature>
<feature type="disulfide bond" description="Redox-active" evidence="4">
    <location>
        <begin position="78"/>
        <end position="82"/>
    </location>
</feature>
<dbReference type="FunFam" id="3.40.30.10:FF:000013">
    <property type="entry name" value="Blast:Protein SCO1 homolog, mitochondrial"/>
    <property type="match status" value="1"/>
</dbReference>
<keyword evidence="2 3" id="KW-0186">Copper</keyword>
<dbReference type="OrthoDB" id="9790194at2"/>
<evidence type="ECO:0000256" key="2">
    <source>
        <dbReference type="ARBA" id="ARBA00023008"/>
    </source>
</evidence>
<dbReference type="InterPro" id="IPR013766">
    <property type="entry name" value="Thioredoxin_domain"/>
</dbReference>
<feature type="binding site" evidence="3">
    <location>
        <position position="171"/>
    </location>
    <ligand>
        <name>Cu cation</name>
        <dbReference type="ChEBI" id="CHEBI:23378"/>
    </ligand>
</feature>
<evidence type="ECO:0000259" key="7">
    <source>
        <dbReference type="PROSITE" id="PS51352"/>
    </source>
</evidence>
<dbReference type="InterPro" id="IPR003782">
    <property type="entry name" value="SCO1/SenC"/>
</dbReference>
<comment type="caution">
    <text evidence="8">The sequence shown here is derived from an EMBL/GenBank/DDBJ whole genome shotgun (WGS) entry which is preliminary data.</text>
</comment>
<keyword evidence="4" id="KW-1015">Disulfide bond</keyword>
<organism evidence="8 9">
    <name type="scientific">Parapontixanthobacter aurantiacus</name>
    <dbReference type="NCBI Taxonomy" id="1463599"/>
    <lineage>
        <taxon>Bacteria</taxon>
        <taxon>Pseudomonadati</taxon>
        <taxon>Pseudomonadota</taxon>
        <taxon>Alphaproteobacteria</taxon>
        <taxon>Sphingomonadales</taxon>
        <taxon>Erythrobacteraceae</taxon>
        <taxon>Parapontixanthobacter</taxon>
    </lineage>
</organism>
<reference evidence="8 9" key="1">
    <citation type="submission" date="2019-12" db="EMBL/GenBank/DDBJ databases">
        <title>Genomic-based taxomic classification of the family Erythrobacteraceae.</title>
        <authorList>
            <person name="Xu L."/>
        </authorList>
    </citation>
    <scope>NUCLEOTIDE SEQUENCE [LARGE SCALE GENOMIC DNA]</scope>
    <source>
        <strain evidence="8 9">MCCC 1A09962</strain>
    </source>
</reference>
<dbReference type="SUPFAM" id="SSF52833">
    <property type="entry name" value="Thioredoxin-like"/>
    <property type="match status" value="1"/>
</dbReference>
<dbReference type="Proteomes" id="UP000433104">
    <property type="component" value="Unassembled WGS sequence"/>
</dbReference>
<evidence type="ECO:0000313" key="8">
    <source>
        <dbReference type="EMBL" id="MXO84474.1"/>
    </source>
</evidence>
<dbReference type="PANTHER" id="PTHR12151:SF25">
    <property type="entry name" value="LINALOOL DEHYDRATASE_ISOMERASE DOMAIN-CONTAINING PROTEIN"/>
    <property type="match status" value="1"/>
</dbReference>
<evidence type="ECO:0000313" key="9">
    <source>
        <dbReference type="Proteomes" id="UP000433104"/>
    </source>
</evidence>
<evidence type="ECO:0000256" key="5">
    <source>
        <dbReference type="SAM" id="MobiDB-lite"/>
    </source>
</evidence>
<dbReference type="InterPro" id="IPR036249">
    <property type="entry name" value="Thioredoxin-like_sf"/>
</dbReference>
<proteinExistence type="inferred from homology"/>
<comment type="similarity">
    <text evidence="1">Belongs to the SCO1/2 family.</text>
</comment>
<keyword evidence="6" id="KW-0732">Signal</keyword>
<dbReference type="PROSITE" id="PS51257">
    <property type="entry name" value="PROKAR_LIPOPROTEIN"/>
    <property type="match status" value="1"/>
</dbReference>
<dbReference type="GO" id="GO:0046872">
    <property type="term" value="F:metal ion binding"/>
    <property type="evidence" value="ECO:0007669"/>
    <property type="project" value="UniProtKB-KW"/>
</dbReference>
<dbReference type="PANTHER" id="PTHR12151">
    <property type="entry name" value="ELECTRON TRANSPORT PROTIN SCO1/SENC FAMILY MEMBER"/>
    <property type="match status" value="1"/>
</dbReference>
<sequence length="206" mass="22000">MNRPVMRFSTISILAAALLLSACNDAAGPADDAPAGEPPLAGASLGGDFTLTGEDGTPVSWQDFDGQYRTIYFGYAYCPDVCPTDVQRAMAGLKAFEEQDPERAAQVQPLFVTIDPERDTPEVVKEFTANFHPRLIGLTGSEEEIAATAKKFGVFYSRGETSAGGGYLMNHSNITMLFGPDGEPITTLPTDEGAEAVAAELAQWVR</sequence>
<evidence type="ECO:0000256" key="4">
    <source>
        <dbReference type="PIRSR" id="PIRSR603782-2"/>
    </source>
</evidence>
<dbReference type="Gene3D" id="3.40.30.10">
    <property type="entry name" value="Glutaredoxin"/>
    <property type="match status" value="1"/>
</dbReference>
<dbReference type="AlphaFoldDB" id="A0A844ZAC8"/>
<protein>
    <submittedName>
        <fullName evidence="8">SCO family protein</fullName>
    </submittedName>
</protein>